<comment type="caution">
    <text evidence="5">The sequence shown here is derived from an EMBL/GenBank/DDBJ whole genome shotgun (WGS) entry which is preliminary data.</text>
</comment>
<evidence type="ECO:0000259" key="3">
    <source>
        <dbReference type="PROSITE" id="PS51736"/>
    </source>
</evidence>
<dbReference type="PANTHER" id="PTHR30461">
    <property type="entry name" value="DNA-INVERTASE FROM LAMBDOID PROPHAGE"/>
    <property type="match status" value="1"/>
</dbReference>
<dbReference type="InterPro" id="IPR006119">
    <property type="entry name" value="Resolv_N"/>
</dbReference>
<dbReference type="PROSITE" id="PS51736">
    <property type="entry name" value="RECOMBINASES_3"/>
    <property type="match status" value="1"/>
</dbReference>
<keyword evidence="2" id="KW-0233">DNA recombination</keyword>
<reference evidence="5 6" key="1">
    <citation type="submission" date="2019-07" db="EMBL/GenBank/DDBJ databases">
        <title>New species of Amycolatopsis and Streptomyces.</title>
        <authorList>
            <person name="Duangmal K."/>
            <person name="Teo W.F.A."/>
            <person name="Lipun K."/>
        </authorList>
    </citation>
    <scope>NUCLEOTIDE SEQUENCE [LARGE SCALE GENOMIC DNA]</scope>
    <source>
        <strain evidence="5 6">NBRC 106415</strain>
    </source>
</reference>
<evidence type="ECO:0000256" key="1">
    <source>
        <dbReference type="ARBA" id="ARBA00023125"/>
    </source>
</evidence>
<feature type="domain" description="Resolvase/invertase-type recombinase catalytic" evidence="3">
    <location>
        <begin position="17"/>
        <end position="162"/>
    </location>
</feature>
<dbReference type="Gene3D" id="3.40.50.1390">
    <property type="entry name" value="Resolvase, N-terminal catalytic domain"/>
    <property type="match status" value="1"/>
</dbReference>
<organism evidence="5 6">
    <name type="scientific">Streptomyces spongiae</name>
    <dbReference type="NCBI Taxonomy" id="565072"/>
    <lineage>
        <taxon>Bacteria</taxon>
        <taxon>Bacillati</taxon>
        <taxon>Actinomycetota</taxon>
        <taxon>Actinomycetes</taxon>
        <taxon>Kitasatosporales</taxon>
        <taxon>Streptomycetaceae</taxon>
        <taxon>Streptomyces</taxon>
    </lineage>
</organism>
<keyword evidence="1" id="KW-0238">DNA-binding</keyword>
<keyword evidence="6" id="KW-1185">Reference proteome</keyword>
<dbReference type="Pfam" id="PF07508">
    <property type="entry name" value="Recombinase"/>
    <property type="match status" value="1"/>
</dbReference>
<dbReference type="GO" id="GO:0003677">
    <property type="term" value="F:DNA binding"/>
    <property type="evidence" value="ECO:0007669"/>
    <property type="project" value="UniProtKB-KW"/>
</dbReference>
<dbReference type="OrthoDB" id="4367319at2"/>
<evidence type="ECO:0000256" key="2">
    <source>
        <dbReference type="ARBA" id="ARBA00023172"/>
    </source>
</evidence>
<dbReference type="InterPro" id="IPR050639">
    <property type="entry name" value="SSR_resolvase"/>
</dbReference>
<dbReference type="SMART" id="SM00857">
    <property type="entry name" value="Resolvase"/>
    <property type="match status" value="1"/>
</dbReference>
<dbReference type="InterPro" id="IPR011109">
    <property type="entry name" value="DNA_bind_recombinase_dom"/>
</dbReference>
<sequence length="497" mass="54420">MIPWSNKNIGLGGGHMRIAVYLRLSRDNGGSTSIESQREDCYALCAKRGWDVVIQGQDVDVSGTTPHTRRPGLAGIMARRHEFDVLLVARPDRLARSVPNALEILDALSDTDTSVVASDGPLDTTVPAERAELLRAIALAERESTLIQTRIARSRLALQHAERWIGGNAPYGYRIVPDGAGGKRLAEHEETAPRMRWIVEQILTGETVTAVCDSLNAEGIPSPATTCSRAGKVSQWSPTVLRRMLRSPALLGHRTVGQGRERLSATDVAGNPVRVGPPLIDPQTWDSLQTTLESRSRTPQRPRLRSSLLLHVAQCAECDARLHYNTRRYIGDGSSNDVYRCSGGCKVLISATRLEDAVRDWALDRFGSLPFVARLPCVSPPEDSSRDRLHSDVGELARRLVGLYGPAAEAVQRQLEAHSATWEMNHPINAACYEWSFTGKTVADEWEARGPGGRREVLLALGVRVAVRPANNQRRWSPERLALSATGPGAILLQAFS</sequence>
<dbReference type="Gene3D" id="3.90.1750.20">
    <property type="entry name" value="Putative Large Serine Recombinase, Chain B, Domain 2"/>
    <property type="match status" value="1"/>
</dbReference>
<dbReference type="Proteomes" id="UP000400924">
    <property type="component" value="Unassembled WGS sequence"/>
</dbReference>
<dbReference type="PROSITE" id="PS51737">
    <property type="entry name" value="RECOMBINASE_DNA_BIND"/>
    <property type="match status" value="1"/>
</dbReference>
<evidence type="ECO:0000259" key="4">
    <source>
        <dbReference type="PROSITE" id="PS51737"/>
    </source>
</evidence>
<dbReference type="InterPro" id="IPR038109">
    <property type="entry name" value="DNA_bind_recomb_sf"/>
</dbReference>
<dbReference type="AlphaFoldDB" id="A0A5N8XUM9"/>
<dbReference type="CDD" id="cd00338">
    <property type="entry name" value="Ser_Recombinase"/>
    <property type="match status" value="1"/>
</dbReference>
<feature type="domain" description="Recombinase" evidence="4">
    <location>
        <begin position="170"/>
        <end position="298"/>
    </location>
</feature>
<dbReference type="InterPro" id="IPR036162">
    <property type="entry name" value="Resolvase-like_N_sf"/>
</dbReference>
<proteinExistence type="predicted"/>
<dbReference type="Pfam" id="PF00239">
    <property type="entry name" value="Resolvase"/>
    <property type="match status" value="1"/>
</dbReference>
<name>A0A5N8XUM9_9ACTN</name>
<evidence type="ECO:0000313" key="6">
    <source>
        <dbReference type="Proteomes" id="UP000400924"/>
    </source>
</evidence>
<gene>
    <name evidence="5" type="ORF">FNH08_39875</name>
</gene>
<dbReference type="SUPFAM" id="SSF53041">
    <property type="entry name" value="Resolvase-like"/>
    <property type="match status" value="1"/>
</dbReference>
<protein>
    <submittedName>
        <fullName evidence="5">Recombinase family protein</fullName>
    </submittedName>
</protein>
<accession>A0A5N8XUM9</accession>
<evidence type="ECO:0000313" key="5">
    <source>
        <dbReference type="EMBL" id="MPY63097.1"/>
    </source>
</evidence>
<dbReference type="PANTHER" id="PTHR30461:SF2">
    <property type="entry name" value="SERINE RECOMBINASE PINE-RELATED"/>
    <property type="match status" value="1"/>
</dbReference>
<dbReference type="EMBL" id="VJZC01000509">
    <property type="protein sequence ID" value="MPY63097.1"/>
    <property type="molecule type" value="Genomic_DNA"/>
</dbReference>
<dbReference type="GO" id="GO:0000150">
    <property type="term" value="F:DNA strand exchange activity"/>
    <property type="evidence" value="ECO:0007669"/>
    <property type="project" value="InterPro"/>
</dbReference>